<dbReference type="GO" id="GO:0090313">
    <property type="term" value="P:regulation of protein targeting to membrane"/>
    <property type="evidence" value="ECO:0007669"/>
    <property type="project" value="TreeGrafter"/>
</dbReference>
<dbReference type="PANTHER" id="PTHR30441:SF4">
    <property type="entry name" value="PROTEIN ASMA"/>
    <property type="match status" value="1"/>
</dbReference>
<dbReference type="InterPro" id="IPR007844">
    <property type="entry name" value="AsmA"/>
</dbReference>
<dbReference type="PANTHER" id="PTHR30441">
    <property type="entry name" value="DUF748 DOMAIN-CONTAINING PROTEIN"/>
    <property type="match status" value="1"/>
</dbReference>
<evidence type="ECO:0000313" key="2">
    <source>
        <dbReference type="EMBL" id="ASP48468.1"/>
    </source>
</evidence>
<gene>
    <name evidence="2" type="ORF">B5D82_12235</name>
</gene>
<evidence type="ECO:0000313" key="3">
    <source>
        <dbReference type="Proteomes" id="UP000202259"/>
    </source>
</evidence>
<keyword evidence="3" id="KW-1185">Reference proteome</keyword>
<accession>A0A222G989</accession>
<protein>
    <recommendedName>
        <fullName evidence="1">AsmA domain-containing protein</fullName>
    </recommendedName>
</protein>
<dbReference type="InterPro" id="IPR052894">
    <property type="entry name" value="AsmA-related"/>
</dbReference>
<dbReference type="OrthoDB" id="9766390at2"/>
<sequence>MKIFLKSFAVIIFIIVLLIVVATQLISTEDIFNQVSTKVEQSTGRTLTVDGEQSLSVFPSLSLVLNDVHFSNVTGGSKPDMASISELMIHIPWLSVFSGELAIEKFVINDPDILLEKSVDGTVNWQFSTLAGAESTTEQSPTDDKSINLPDAFDISLGQVEINGGKLTFIDHQSKETKVIDQLNLAVKLPSLREPLNLSGSVRYMTQVLELESSITTPAKAINNQPFSVELDLTSALVKLTYKGDVVQQGKELSGKLSVSGDSVKKLLNWQNIPLAAKDEAFNKFSFSTNMGFANDNLTLNELMVNLDALAFKGSTTITLSTPLKLVSNIDLGILDLNPYLPEPTSEATPADDTASQPIVWDDTALDLSALASLNADISIKSSQLFVRDIKLGKNEIAVVLNNSVANVQLKSFQGYEGSGSGAIKVNANKKPYQITTKFDLANINAEPLLNDAVGFDKLLGKGQLTWDLSTKGISQRDFIQQLNGHLDISFIDGAVKGVNLAAIAKSASSIMQGNLSAVSLDSDFSNADKTDFAALTGKFTLTNGVANTDNLSLNNPFIRISGTGDIDLPKTNVNLQVKSKIVASTQGQAAESTDAGVVIPIKITGPFHNIKIRPDVSSGAKDKVKDKVKDKLKDKLKGLFG</sequence>
<dbReference type="RefSeq" id="WP_081151880.1">
    <property type="nucleotide sequence ID" value="NZ_CP020465.1"/>
</dbReference>
<proteinExistence type="predicted"/>
<dbReference type="Proteomes" id="UP000202259">
    <property type="component" value="Chromosome"/>
</dbReference>
<dbReference type="KEGG" id="cber:B5D82_12235"/>
<name>A0A222G989_9GAMM</name>
<organism evidence="2 3">
    <name type="scientific">Cognaticolwellia beringensis</name>
    <dbReference type="NCBI Taxonomy" id="1967665"/>
    <lineage>
        <taxon>Bacteria</taxon>
        <taxon>Pseudomonadati</taxon>
        <taxon>Pseudomonadota</taxon>
        <taxon>Gammaproteobacteria</taxon>
        <taxon>Alteromonadales</taxon>
        <taxon>Colwelliaceae</taxon>
        <taxon>Cognaticolwellia</taxon>
    </lineage>
</organism>
<dbReference type="GO" id="GO:0005886">
    <property type="term" value="C:plasma membrane"/>
    <property type="evidence" value="ECO:0007669"/>
    <property type="project" value="TreeGrafter"/>
</dbReference>
<dbReference type="EMBL" id="CP020465">
    <property type="protein sequence ID" value="ASP48468.1"/>
    <property type="molecule type" value="Genomic_DNA"/>
</dbReference>
<feature type="domain" description="AsmA" evidence="1">
    <location>
        <begin position="1"/>
        <end position="320"/>
    </location>
</feature>
<dbReference type="AlphaFoldDB" id="A0A222G989"/>
<reference evidence="2 3" key="1">
    <citation type="submission" date="2017-08" db="EMBL/GenBank/DDBJ databases">
        <title>Complete genome of Colwellia sp. NB097-1, a psychrophile bacterium ioslated from Bering Sea.</title>
        <authorList>
            <person name="Chen X."/>
        </authorList>
    </citation>
    <scope>NUCLEOTIDE SEQUENCE [LARGE SCALE GENOMIC DNA]</scope>
    <source>
        <strain evidence="2 3">NB097-1</strain>
    </source>
</reference>
<evidence type="ECO:0000259" key="1">
    <source>
        <dbReference type="Pfam" id="PF05170"/>
    </source>
</evidence>
<dbReference type="Pfam" id="PF05170">
    <property type="entry name" value="AsmA"/>
    <property type="match status" value="1"/>
</dbReference>